<evidence type="ECO:0000313" key="2">
    <source>
        <dbReference type="EMBL" id="MBS4197083.1"/>
    </source>
</evidence>
<dbReference type="SUPFAM" id="SSF55729">
    <property type="entry name" value="Acyl-CoA N-acyltransferases (Nat)"/>
    <property type="match status" value="1"/>
</dbReference>
<dbReference type="EMBL" id="JAGYPG010000003">
    <property type="protein sequence ID" value="MBS4197083.1"/>
    <property type="molecule type" value="Genomic_DNA"/>
</dbReference>
<dbReference type="Proteomes" id="UP000681414">
    <property type="component" value="Unassembled WGS sequence"/>
</dbReference>
<proteinExistence type="predicted"/>
<organism evidence="2 3">
    <name type="scientific">Lederbergia citri</name>
    <dbReference type="NCBI Taxonomy" id="2833580"/>
    <lineage>
        <taxon>Bacteria</taxon>
        <taxon>Bacillati</taxon>
        <taxon>Bacillota</taxon>
        <taxon>Bacilli</taxon>
        <taxon>Bacillales</taxon>
        <taxon>Bacillaceae</taxon>
        <taxon>Lederbergia</taxon>
    </lineage>
</organism>
<dbReference type="EC" id="2.3.1.-" evidence="2"/>
<dbReference type="PANTHER" id="PTHR43415">
    <property type="entry name" value="SPERMIDINE N(1)-ACETYLTRANSFERASE"/>
    <property type="match status" value="1"/>
</dbReference>
<dbReference type="PANTHER" id="PTHR43415:SF3">
    <property type="entry name" value="GNAT-FAMILY ACETYLTRANSFERASE"/>
    <property type="match status" value="1"/>
</dbReference>
<sequence>MGNNYIIRRATENDAQQILIHTKKVLIENPHVTGITLGEFNPSLDEEKEWINSHNTQGLLLVAEVNSKIIGILSFHLSPLKRLSHQGIFGMSVQEEFANNGIGSSLIRELLAWAKTDQRVEKISLEVFSNNERAIHLYKKLGFTEEGRFKKQVKLDVNEYLDDIVMSKFIVSS</sequence>
<accession>A0A942THL0</accession>
<dbReference type="InterPro" id="IPR000182">
    <property type="entry name" value="GNAT_dom"/>
</dbReference>
<dbReference type="InterPro" id="IPR016181">
    <property type="entry name" value="Acyl_CoA_acyltransferase"/>
</dbReference>
<dbReference type="PROSITE" id="PS51186">
    <property type="entry name" value="GNAT"/>
    <property type="match status" value="1"/>
</dbReference>
<keyword evidence="2" id="KW-0808">Transferase</keyword>
<reference evidence="2 3" key="1">
    <citation type="submission" date="2021-05" db="EMBL/GenBank/DDBJ databases">
        <title>Novel Bacillus species.</title>
        <authorList>
            <person name="Liu G."/>
        </authorList>
    </citation>
    <scope>NUCLEOTIDE SEQUENCE [LARGE SCALE GENOMIC DNA]</scope>
    <source>
        <strain evidence="3">FJAT-49780</strain>
    </source>
</reference>
<name>A0A942THL0_9BACI</name>
<dbReference type="GO" id="GO:0016747">
    <property type="term" value="F:acyltransferase activity, transferring groups other than amino-acyl groups"/>
    <property type="evidence" value="ECO:0007669"/>
    <property type="project" value="InterPro"/>
</dbReference>
<dbReference type="RefSeq" id="WP_213126270.1">
    <property type="nucleotide sequence ID" value="NZ_JAGYPG010000003.1"/>
</dbReference>
<comment type="caution">
    <text evidence="2">The sequence shown here is derived from an EMBL/GenBank/DDBJ whole genome shotgun (WGS) entry which is preliminary data.</text>
</comment>
<dbReference type="Pfam" id="PF00583">
    <property type="entry name" value="Acetyltransf_1"/>
    <property type="match status" value="1"/>
</dbReference>
<keyword evidence="2" id="KW-0012">Acyltransferase</keyword>
<keyword evidence="3" id="KW-1185">Reference proteome</keyword>
<feature type="domain" description="N-acetyltransferase" evidence="1">
    <location>
        <begin position="5"/>
        <end position="171"/>
    </location>
</feature>
<gene>
    <name evidence="2" type="ORF">KHA97_18685</name>
</gene>
<dbReference type="Gene3D" id="3.40.630.30">
    <property type="match status" value="1"/>
</dbReference>
<evidence type="ECO:0000259" key="1">
    <source>
        <dbReference type="PROSITE" id="PS51186"/>
    </source>
</evidence>
<protein>
    <submittedName>
        <fullName evidence="2">GNAT family N-acetyltransferase</fullName>
        <ecNumber evidence="2">2.3.1.-</ecNumber>
    </submittedName>
</protein>
<evidence type="ECO:0000313" key="3">
    <source>
        <dbReference type="Proteomes" id="UP000681414"/>
    </source>
</evidence>
<dbReference type="CDD" id="cd04301">
    <property type="entry name" value="NAT_SF"/>
    <property type="match status" value="1"/>
</dbReference>
<dbReference type="AlphaFoldDB" id="A0A942THL0"/>